<organism evidence="3">
    <name type="scientific">Palpitomonas bilix</name>
    <dbReference type="NCBI Taxonomy" id="652834"/>
    <lineage>
        <taxon>Eukaryota</taxon>
        <taxon>Eukaryota incertae sedis</taxon>
    </lineage>
</organism>
<dbReference type="InterPro" id="IPR002720">
    <property type="entry name" value="RB_A"/>
</dbReference>
<evidence type="ECO:0000259" key="2">
    <source>
        <dbReference type="Pfam" id="PF01858"/>
    </source>
</evidence>
<sequence>MSALVRRLLKLLPPEEHESFQKSFKNLGGNSEQDEDNVVLAVLAFMSVCERPEKQVNWTPRVLSHASLTVPRFLERTAKVLEARSLLAKSPLDAIVKIRNSYMLMCWLFIKLKEFVNDLFVEGQEAKSSVREKVVETAWLFFLCAQFVKKSTDTHAVAVAFMASVDICLRHVLMQSRKSSSPVVKVNGNSTVLAKIEKKDIISYVDLCCSLCGAAEANMTEVLQEEAIIIKGFQESSTLSKLVSIGAVEGGDSMPLCNDFFESINDADPLAYEAGQLNESYELLSAEGFGQIGGSFATDMRQLMKESSESLQMTASQFSANLGQNDMLLSPAARVTNVVTPIRPRPNDLFSPRPPMSGSPFHPPNIASPVLSAAARSVRGKSLSLGTEELNRQAPRSPRLSREPPEVAQTPARPQQPAKVSDTPLKRHFAGTQWVKWRLQDVTMERSLKSIERILSDVTTSDHASSTTDFVRTFLSQAFEKLKPEWETVAEGVTRHNTICLLSLSALDSLVNFENQRAEPGSSSNSLVSVLTDESFLMAVVCVCANLVASIYGMVLPSDESHSDHEQVDSTLSFLFRTLDVQPYSFLRVTSCLVRSERAVSIKMF</sequence>
<reference evidence="3" key="1">
    <citation type="submission" date="2021-01" db="EMBL/GenBank/DDBJ databases">
        <authorList>
            <person name="Corre E."/>
            <person name="Pelletier E."/>
            <person name="Niang G."/>
            <person name="Scheremetjew M."/>
            <person name="Finn R."/>
            <person name="Kale V."/>
            <person name="Holt S."/>
            <person name="Cochrane G."/>
            <person name="Meng A."/>
            <person name="Brown T."/>
            <person name="Cohen L."/>
        </authorList>
    </citation>
    <scope>NUCLEOTIDE SEQUENCE</scope>
    <source>
        <strain evidence="3">NIES-2562</strain>
    </source>
</reference>
<gene>
    <name evidence="3" type="ORF">PBIL07802_LOCUS894</name>
</gene>
<evidence type="ECO:0000256" key="1">
    <source>
        <dbReference type="SAM" id="MobiDB-lite"/>
    </source>
</evidence>
<evidence type="ECO:0000313" key="3">
    <source>
        <dbReference type="EMBL" id="CAE0238751.1"/>
    </source>
</evidence>
<proteinExistence type="predicted"/>
<name>A0A7S3CWU3_9EUKA</name>
<accession>A0A7S3CWU3</accession>
<dbReference type="EMBL" id="HBIB01001307">
    <property type="protein sequence ID" value="CAE0238751.1"/>
    <property type="molecule type" value="Transcribed_RNA"/>
</dbReference>
<protein>
    <recommendedName>
        <fullName evidence="2">Retinoblastoma-associated protein A-box domain-containing protein</fullName>
    </recommendedName>
</protein>
<feature type="region of interest" description="Disordered" evidence="1">
    <location>
        <begin position="345"/>
        <end position="367"/>
    </location>
</feature>
<dbReference type="Gene3D" id="1.10.472.10">
    <property type="entry name" value="Cyclin-like"/>
    <property type="match status" value="1"/>
</dbReference>
<dbReference type="PANTHER" id="PTHR13742:SF17">
    <property type="entry name" value="RE32990P-RELATED"/>
    <property type="match status" value="1"/>
</dbReference>
<dbReference type="AlphaFoldDB" id="A0A7S3CWU3"/>
<dbReference type="GO" id="GO:2000134">
    <property type="term" value="P:negative regulation of G1/S transition of mitotic cell cycle"/>
    <property type="evidence" value="ECO:0007669"/>
    <property type="project" value="TreeGrafter"/>
</dbReference>
<dbReference type="InterPro" id="IPR028309">
    <property type="entry name" value="RB_fam"/>
</dbReference>
<dbReference type="Pfam" id="PF01858">
    <property type="entry name" value="RB_A"/>
    <property type="match status" value="1"/>
</dbReference>
<feature type="domain" description="Retinoblastoma-associated protein A-box" evidence="2">
    <location>
        <begin position="423"/>
        <end position="601"/>
    </location>
</feature>
<dbReference type="SUPFAM" id="SSF47954">
    <property type="entry name" value="Cyclin-like"/>
    <property type="match status" value="1"/>
</dbReference>
<dbReference type="GO" id="GO:0000977">
    <property type="term" value="F:RNA polymerase II transcription regulatory region sequence-specific DNA binding"/>
    <property type="evidence" value="ECO:0007669"/>
    <property type="project" value="TreeGrafter"/>
</dbReference>
<dbReference type="GO" id="GO:0006357">
    <property type="term" value="P:regulation of transcription by RNA polymerase II"/>
    <property type="evidence" value="ECO:0007669"/>
    <property type="project" value="InterPro"/>
</dbReference>
<dbReference type="PANTHER" id="PTHR13742">
    <property type="entry name" value="RETINOBLASTOMA-ASSOCIATED PROTEIN RB -RELATED"/>
    <property type="match status" value="1"/>
</dbReference>
<dbReference type="GO" id="GO:0005634">
    <property type="term" value="C:nucleus"/>
    <property type="evidence" value="ECO:0007669"/>
    <property type="project" value="InterPro"/>
</dbReference>
<dbReference type="GO" id="GO:0005667">
    <property type="term" value="C:transcription regulator complex"/>
    <property type="evidence" value="ECO:0007669"/>
    <property type="project" value="TreeGrafter"/>
</dbReference>
<feature type="compositionally biased region" description="Pro residues" evidence="1">
    <location>
        <begin position="352"/>
        <end position="363"/>
    </location>
</feature>
<dbReference type="GO" id="GO:0000785">
    <property type="term" value="C:chromatin"/>
    <property type="evidence" value="ECO:0007669"/>
    <property type="project" value="TreeGrafter"/>
</dbReference>
<feature type="region of interest" description="Disordered" evidence="1">
    <location>
        <begin position="382"/>
        <end position="424"/>
    </location>
</feature>
<dbReference type="GO" id="GO:0030154">
    <property type="term" value="P:cell differentiation"/>
    <property type="evidence" value="ECO:0007669"/>
    <property type="project" value="TreeGrafter"/>
</dbReference>
<dbReference type="InterPro" id="IPR036915">
    <property type="entry name" value="Cyclin-like_sf"/>
</dbReference>